<accession>A0AAU2JMT0</accession>
<dbReference type="InterPro" id="IPR045372">
    <property type="entry name" value="YidB"/>
</dbReference>
<dbReference type="AlphaFoldDB" id="A0AAU2JMT0"/>
<dbReference type="Pfam" id="PF20159">
    <property type="entry name" value="YidB"/>
    <property type="match status" value="1"/>
</dbReference>
<dbReference type="Gene3D" id="1.10.10.690">
    <property type="entry name" value="YidB-like"/>
    <property type="match status" value="1"/>
</dbReference>
<dbReference type="EMBL" id="CP108264">
    <property type="protein sequence ID" value="WTU73106.1"/>
    <property type="molecule type" value="Genomic_DNA"/>
</dbReference>
<reference evidence="1" key="1">
    <citation type="submission" date="2022-10" db="EMBL/GenBank/DDBJ databases">
        <title>The complete genomes of actinobacterial strains from the NBC collection.</title>
        <authorList>
            <person name="Joergensen T.S."/>
            <person name="Alvarez Arevalo M."/>
            <person name="Sterndorff E.B."/>
            <person name="Faurdal D."/>
            <person name="Vuksanovic O."/>
            <person name="Mourched A.-S."/>
            <person name="Charusanti P."/>
            <person name="Shaw S."/>
            <person name="Blin K."/>
            <person name="Weber T."/>
        </authorList>
    </citation>
    <scope>NUCLEOTIDE SEQUENCE</scope>
    <source>
        <strain evidence="1">NBC_00049</strain>
    </source>
</reference>
<gene>
    <name evidence="1" type="ORF">OG327_06985</name>
</gene>
<sequence length="146" mass="13833">MAGNDLGSLLGGLLGGGGQGGGGQGGGNILGALLGALTGGQGGAQAAGGAGSNPLGGLLDMLTKSGLVDQAQSWVGTGENQPVSGAQIKEALPAGTLQQVAEQAGVSPEKAADEIAQVLPQAVDRLSPSGTLPSGSLEDIIKAQAL</sequence>
<organism evidence="1">
    <name type="scientific">Streptomyces sp. NBC_00049</name>
    <dbReference type="NCBI Taxonomy" id="2903617"/>
    <lineage>
        <taxon>Bacteria</taxon>
        <taxon>Bacillati</taxon>
        <taxon>Actinomycetota</taxon>
        <taxon>Actinomycetes</taxon>
        <taxon>Kitasatosporales</taxon>
        <taxon>Streptomycetaceae</taxon>
        <taxon>Streptomyces</taxon>
    </lineage>
</organism>
<dbReference type="SUPFAM" id="SSF140804">
    <property type="entry name" value="YidB-like"/>
    <property type="match status" value="1"/>
</dbReference>
<name>A0AAU2JMT0_9ACTN</name>
<protein>
    <submittedName>
        <fullName evidence="1">YidB family protein</fullName>
    </submittedName>
</protein>
<evidence type="ECO:0000313" key="1">
    <source>
        <dbReference type="EMBL" id="WTU73106.1"/>
    </source>
</evidence>
<dbReference type="InterPro" id="IPR027405">
    <property type="entry name" value="YidB-like"/>
</dbReference>
<proteinExistence type="predicted"/>